<dbReference type="OrthoDB" id="9804695at2"/>
<feature type="domain" description="CoA-binding" evidence="1">
    <location>
        <begin position="13"/>
        <end position="105"/>
    </location>
</feature>
<dbReference type="PATRIC" id="fig|632773.3.peg.1748"/>
<reference evidence="2 3" key="1">
    <citation type="submission" date="2015-08" db="EMBL/GenBank/DDBJ databases">
        <title>The complete genome sequence of Bacillus beveridgei MLTeJB.</title>
        <authorList>
            <person name="Hanson T.E."/>
            <person name="Mesa C."/>
            <person name="Basesman S.M."/>
            <person name="Oremland R.S."/>
        </authorList>
    </citation>
    <scope>NUCLEOTIDE SEQUENCE [LARGE SCALE GENOMIC DNA]</scope>
    <source>
        <strain evidence="2 3">MLTeJB</strain>
    </source>
</reference>
<dbReference type="Gene3D" id="3.40.50.720">
    <property type="entry name" value="NAD(P)-binding Rossmann-like Domain"/>
    <property type="match status" value="1"/>
</dbReference>
<dbReference type="PANTHER" id="PTHR33303:SF2">
    <property type="entry name" value="COA-BINDING DOMAIN-CONTAINING PROTEIN"/>
    <property type="match status" value="1"/>
</dbReference>
<protein>
    <submittedName>
        <fullName evidence="2">Succinyl-CoA synthetase, alpha subunit-like protein</fullName>
    </submittedName>
</protein>
<evidence type="ECO:0000259" key="1">
    <source>
        <dbReference type="SMART" id="SM00881"/>
    </source>
</evidence>
<dbReference type="EMBL" id="CP012502">
    <property type="protein sequence ID" value="AOM83025.1"/>
    <property type="molecule type" value="Genomic_DNA"/>
</dbReference>
<organism evidence="2 3">
    <name type="scientific">Salisediminibacterium beveridgei</name>
    <dbReference type="NCBI Taxonomy" id="632773"/>
    <lineage>
        <taxon>Bacteria</taxon>
        <taxon>Bacillati</taxon>
        <taxon>Bacillota</taxon>
        <taxon>Bacilli</taxon>
        <taxon>Bacillales</taxon>
        <taxon>Bacillaceae</taxon>
        <taxon>Salisediminibacterium</taxon>
    </lineage>
</organism>
<gene>
    <name evidence="2" type="ORF">BBEV_1664</name>
</gene>
<dbReference type="InterPro" id="IPR036291">
    <property type="entry name" value="NAD(P)-bd_dom_sf"/>
</dbReference>
<dbReference type="AlphaFoldDB" id="A0A1D7QVJ0"/>
<dbReference type="InterPro" id="IPR003781">
    <property type="entry name" value="CoA-bd"/>
</dbReference>
<dbReference type="Proteomes" id="UP000094463">
    <property type="component" value="Chromosome"/>
</dbReference>
<dbReference type="SMART" id="SM00881">
    <property type="entry name" value="CoA_binding"/>
    <property type="match status" value="1"/>
</dbReference>
<keyword evidence="3" id="KW-1185">Reference proteome</keyword>
<dbReference type="KEGG" id="bbev:BBEV_1664"/>
<dbReference type="PANTHER" id="PTHR33303">
    <property type="entry name" value="CYTOPLASMIC PROTEIN-RELATED"/>
    <property type="match status" value="1"/>
</dbReference>
<dbReference type="STRING" id="632773.BBEV_1664"/>
<evidence type="ECO:0000313" key="2">
    <source>
        <dbReference type="EMBL" id="AOM83025.1"/>
    </source>
</evidence>
<dbReference type="Pfam" id="PF13380">
    <property type="entry name" value="CoA_binding_2"/>
    <property type="match status" value="1"/>
</dbReference>
<name>A0A1D7QVJ0_9BACI</name>
<dbReference type="RefSeq" id="WP_069365046.1">
    <property type="nucleotide sequence ID" value="NZ_CP012502.1"/>
</dbReference>
<dbReference type="SUPFAM" id="SSF51735">
    <property type="entry name" value="NAD(P)-binding Rossmann-fold domains"/>
    <property type="match status" value="1"/>
</dbReference>
<sequence>MQNPKMDEIKTILEEAHTIAVVGLSDKPNRTSYQVAEFLVNAGYHVIPVNPRVDEVFGVHAVDSISEIKEKVDIINVFRRSDYLSELAHDVLDFHAPVFWSQLGVYDENVKDELENAGKTVIMDRCIKVDYATLLNV</sequence>
<proteinExistence type="predicted"/>
<accession>A0A1D7QVJ0</accession>
<evidence type="ECO:0000313" key="3">
    <source>
        <dbReference type="Proteomes" id="UP000094463"/>
    </source>
</evidence>